<reference evidence="1" key="1">
    <citation type="submission" date="2018-02" db="EMBL/GenBank/DDBJ databases">
        <title>Rhizophora mucronata_Transcriptome.</title>
        <authorList>
            <person name="Meera S.P."/>
            <person name="Sreeshan A."/>
            <person name="Augustine A."/>
        </authorList>
    </citation>
    <scope>NUCLEOTIDE SEQUENCE</scope>
    <source>
        <tissue evidence="1">Leaf</tissue>
    </source>
</reference>
<dbReference type="EMBL" id="GGEC01085051">
    <property type="protein sequence ID" value="MBX65535.1"/>
    <property type="molecule type" value="Transcribed_RNA"/>
</dbReference>
<name>A0A2P2QF19_RHIMU</name>
<evidence type="ECO:0000313" key="1">
    <source>
        <dbReference type="EMBL" id="MBX65535.1"/>
    </source>
</evidence>
<sequence>MDEAAAQQQLQQAQLAALLGPDLAPFETLISSLMSSSNDQRSQAELAFNLCKQSDPDSLSLKLAHLPSHSALGLSFRCGTLELWSLMPLSIHPRTICLTLSLSTSPRSGDCSLLETLLSTRSFCDPICSCDQGPKSFSLSLASTKLP</sequence>
<dbReference type="AlphaFoldDB" id="A0A2P2QF19"/>
<organism evidence="1">
    <name type="scientific">Rhizophora mucronata</name>
    <name type="common">Asiatic mangrove</name>
    <dbReference type="NCBI Taxonomy" id="61149"/>
    <lineage>
        <taxon>Eukaryota</taxon>
        <taxon>Viridiplantae</taxon>
        <taxon>Streptophyta</taxon>
        <taxon>Embryophyta</taxon>
        <taxon>Tracheophyta</taxon>
        <taxon>Spermatophyta</taxon>
        <taxon>Magnoliopsida</taxon>
        <taxon>eudicotyledons</taxon>
        <taxon>Gunneridae</taxon>
        <taxon>Pentapetalae</taxon>
        <taxon>rosids</taxon>
        <taxon>fabids</taxon>
        <taxon>Malpighiales</taxon>
        <taxon>Rhizophoraceae</taxon>
        <taxon>Rhizophora</taxon>
    </lineage>
</organism>
<accession>A0A2P2QF19</accession>
<proteinExistence type="predicted"/>
<protein>
    <submittedName>
        <fullName evidence="1">Uncharacterized protein</fullName>
    </submittedName>
</protein>